<protein>
    <recommendedName>
        <fullName evidence="1">Adenylosuccinate synthetase</fullName>
        <shortName evidence="1">AMPSase</shortName>
        <shortName evidence="1">AdSS</shortName>
        <ecNumber evidence="1">6.3.4.4</ecNumber>
    </recommendedName>
    <alternativeName>
        <fullName evidence="1">IMP--aspartate ligase</fullName>
    </alternativeName>
</protein>
<dbReference type="GO" id="GO:0044208">
    <property type="term" value="P:'de novo' AMP biosynthetic process"/>
    <property type="evidence" value="ECO:0007669"/>
    <property type="project" value="UniProtKB-UniRule"/>
</dbReference>
<comment type="caution">
    <text evidence="1">Lacks conserved residue(s) required for the propagation of feature annotation.</text>
</comment>
<keyword evidence="1" id="KW-0342">GTP-binding</keyword>
<name>S6EXA4_LACLL</name>
<keyword evidence="1" id="KW-0479">Metal-binding</keyword>
<keyword evidence="1 2" id="KW-0436">Ligase</keyword>
<dbReference type="SUPFAM" id="SSF52540">
    <property type="entry name" value="P-loop containing nucleoside triphosphate hydrolases"/>
    <property type="match status" value="1"/>
</dbReference>
<dbReference type="InterPro" id="IPR042111">
    <property type="entry name" value="Adenylosuccinate_synth_dom3"/>
</dbReference>
<dbReference type="Gene3D" id="3.90.170.10">
    <property type="entry name" value="Adenylosuccinate Synthetase, subunit A, domain 3"/>
    <property type="match status" value="1"/>
</dbReference>
<dbReference type="Proteomes" id="UP000015361">
    <property type="component" value="Unassembled WGS sequence"/>
</dbReference>
<comment type="similarity">
    <text evidence="1">Belongs to the adenylosuccinate synthetase family.</text>
</comment>
<dbReference type="AlphaFoldDB" id="S6EXA4"/>
<evidence type="ECO:0000313" key="2">
    <source>
        <dbReference type="EMBL" id="CDG05840.1"/>
    </source>
</evidence>
<comment type="subunit">
    <text evidence="1">Homodimer.</text>
</comment>
<comment type="function">
    <text evidence="1">Plays an important role in the de novo pathway of purine nucleotide biosynthesis. Catalyzes the first committed step in the biosynthesis of AMP from IMP.</text>
</comment>
<evidence type="ECO:0000313" key="3">
    <source>
        <dbReference type="Proteomes" id="UP000015361"/>
    </source>
</evidence>
<sequence length="81" mass="9046">MVNKLLIILASLKELADCKPIYEELPGWSEDITSCRTLEELPEAARNYVRRVGELVGVRISTFSVGPGREQTNVLESVWGV</sequence>
<dbReference type="PANTHER" id="PTHR11846:SF0">
    <property type="entry name" value="ADENYLOSUCCINATE SYNTHETASE"/>
    <property type="match status" value="1"/>
</dbReference>
<comment type="subcellular location">
    <subcellularLocation>
        <location evidence="1">Cytoplasm</location>
    </subcellularLocation>
</comment>
<dbReference type="GO" id="GO:0005737">
    <property type="term" value="C:cytoplasm"/>
    <property type="evidence" value="ECO:0007669"/>
    <property type="project" value="UniProtKB-SubCell"/>
</dbReference>
<accession>S6EXA4</accession>
<keyword evidence="1" id="KW-0658">Purine biosynthesis</keyword>
<evidence type="ECO:0000256" key="1">
    <source>
        <dbReference type="HAMAP-Rule" id="MF_00011"/>
    </source>
</evidence>
<feature type="binding site" evidence="1">
    <location>
        <begin position="64"/>
        <end position="66"/>
    </location>
    <ligand>
        <name>GTP</name>
        <dbReference type="ChEBI" id="CHEBI:37565"/>
    </ligand>
</feature>
<dbReference type="PANTHER" id="PTHR11846">
    <property type="entry name" value="ADENYLOSUCCINATE SYNTHETASE"/>
    <property type="match status" value="1"/>
</dbReference>
<dbReference type="GO" id="GO:0004019">
    <property type="term" value="F:adenylosuccinate synthase activity"/>
    <property type="evidence" value="ECO:0007669"/>
    <property type="project" value="UniProtKB-UniRule"/>
</dbReference>
<dbReference type="InterPro" id="IPR001114">
    <property type="entry name" value="Adenylosuccinate_synthetase"/>
</dbReference>
<keyword evidence="1" id="KW-0963">Cytoplasm</keyword>
<dbReference type="HAMAP" id="MF_00011">
    <property type="entry name" value="Adenylosucc_synth"/>
    <property type="match status" value="1"/>
</dbReference>
<keyword evidence="1" id="KW-0547">Nucleotide-binding</keyword>
<dbReference type="GO" id="GO:0046040">
    <property type="term" value="P:IMP metabolic process"/>
    <property type="evidence" value="ECO:0007669"/>
    <property type="project" value="TreeGrafter"/>
</dbReference>
<dbReference type="EC" id="6.3.4.4" evidence="1"/>
<dbReference type="GO" id="GO:0005525">
    <property type="term" value="F:GTP binding"/>
    <property type="evidence" value="ECO:0007669"/>
    <property type="project" value="UniProtKB-UniRule"/>
</dbReference>
<comment type="caution">
    <text evidence="2">The sequence shown here is derived from an EMBL/GenBank/DDBJ whole genome shotgun (WGS) entry which is preliminary data.</text>
</comment>
<comment type="catalytic activity">
    <reaction evidence="1">
        <text>IMP + L-aspartate + GTP = N(6)-(1,2-dicarboxyethyl)-AMP + GDP + phosphate + 2 H(+)</text>
        <dbReference type="Rhea" id="RHEA:15753"/>
        <dbReference type="ChEBI" id="CHEBI:15378"/>
        <dbReference type="ChEBI" id="CHEBI:29991"/>
        <dbReference type="ChEBI" id="CHEBI:37565"/>
        <dbReference type="ChEBI" id="CHEBI:43474"/>
        <dbReference type="ChEBI" id="CHEBI:57567"/>
        <dbReference type="ChEBI" id="CHEBI:58053"/>
        <dbReference type="ChEBI" id="CHEBI:58189"/>
        <dbReference type="EC" id="6.3.4.4"/>
    </reaction>
</comment>
<dbReference type="Pfam" id="PF00709">
    <property type="entry name" value="Adenylsucc_synt"/>
    <property type="match status" value="1"/>
</dbReference>
<comment type="pathway">
    <text evidence="1">Purine metabolism; AMP biosynthesis via de novo pathway; AMP from IMP: step 1/2.</text>
</comment>
<proteinExistence type="inferred from homology"/>
<dbReference type="EMBL" id="CBLU010000026">
    <property type="protein sequence ID" value="CDG05840.1"/>
    <property type="molecule type" value="Genomic_DNA"/>
</dbReference>
<comment type="cofactor">
    <cofactor evidence="1">
        <name>Mg(2+)</name>
        <dbReference type="ChEBI" id="CHEBI:18420"/>
    </cofactor>
    <text evidence="1">Binds 1 Mg(2+) ion per subunit.</text>
</comment>
<gene>
    <name evidence="1 2" type="primary">purA</name>
    <name evidence="2" type="ORF">O9U_10560</name>
</gene>
<reference evidence="2 3" key="1">
    <citation type="journal article" date="2013" name="Appl. Environ. Microbiol.">
        <title>The Carbohydrate Metabolism Signature of Lactococcus lactis Strain A12 Reveals Its Sourdough Ecosystem Origin.</title>
        <authorList>
            <person name="Passerini D."/>
            <person name="Coddeville M."/>
            <person name="Le Bourgeois P."/>
            <person name="Loubiere P."/>
            <person name="Ritzenthaler P."/>
            <person name="Fontagne-Faucher C."/>
            <person name="Daveran-Mingot M.L."/>
            <person name="Cocaign-Bousquet M."/>
        </authorList>
    </citation>
    <scope>NUCLEOTIDE SEQUENCE [LARGE SCALE GENOMIC DNA]</scope>
    <source>
        <strain evidence="2 3">A12</strain>
    </source>
</reference>
<organism evidence="2 3">
    <name type="scientific">Lactococcus lactis subsp. lactis A12</name>
    <dbReference type="NCBI Taxonomy" id="1137134"/>
    <lineage>
        <taxon>Bacteria</taxon>
        <taxon>Bacillati</taxon>
        <taxon>Bacillota</taxon>
        <taxon>Bacilli</taxon>
        <taxon>Lactobacillales</taxon>
        <taxon>Streptococcaceae</taxon>
        <taxon>Lactococcus</taxon>
    </lineage>
</organism>
<dbReference type="UniPathway" id="UPA00075">
    <property type="reaction ID" value="UER00335"/>
</dbReference>
<dbReference type="GO" id="GO:0000287">
    <property type="term" value="F:magnesium ion binding"/>
    <property type="evidence" value="ECO:0007669"/>
    <property type="project" value="UniProtKB-UniRule"/>
</dbReference>
<keyword evidence="1" id="KW-0460">Magnesium</keyword>
<dbReference type="InterPro" id="IPR027417">
    <property type="entry name" value="P-loop_NTPase"/>
</dbReference>